<name>A0ACC0UX23_9HYPO</name>
<gene>
    <name evidence="1" type="ORF">N3K66_007036</name>
</gene>
<dbReference type="EMBL" id="CM047945">
    <property type="protein sequence ID" value="KAI9898676.1"/>
    <property type="molecule type" value="Genomic_DNA"/>
</dbReference>
<dbReference type="Proteomes" id="UP001163324">
    <property type="component" value="Chromosome 6"/>
</dbReference>
<reference evidence="1" key="1">
    <citation type="submission" date="2022-10" db="EMBL/GenBank/DDBJ databases">
        <title>Complete Genome of Trichothecium roseum strain YXFP-22015, a Plant Pathogen Isolated from Citrus.</title>
        <authorList>
            <person name="Wang Y."/>
            <person name="Zhu L."/>
        </authorList>
    </citation>
    <scope>NUCLEOTIDE SEQUENCE</scope>
    <source>
        <strain evidence="1">YXFP-22015</strain>
    </source>
</reference>
<evidence type="ECO:0000313" key="1">
    <source>
        <dbReference type="EMBL" id="KAI9898676.1"/>
    </source>
</evidence>
<evidence type="ECO:0000313" key="2">
    <source>
        <dbReference type="Proteomes" id="UP001163324"/>
    </source>
</evidence>
<comment type="caution">
    <text evidence="1">The sequence shown here is derived from an EMBL/GenBank/DDBJ whole genome shotgun (WGS) entry which is preliminary data.</text>
</comment>
<accession>A0ACC0UX23</accession>
<protein>
    <submittedName>
        <fullName evidence="1">Uncharacterized protein</fullName>
    </submittedName>
</protein>
<keyword evidence="2" id="KW-1185">Reference proteome</keyword>
<proteinExistence type="predicted"/>
<organism evidence="1 2">
    <name type="scientific">Trichothecium roseum</name>
    <dbReference type="NCBI Taxonomy" id="47278"/>
    <lineage>
        <taxon>Eukaryota</taxon>
        <taxon>Fungi</taxon>
        <taxon>Dikarya</taxon>
        <taxon>Ascomycota</taxon>
        <taxon>Pezizomycotina</taxon>
        <taxon>Sordariomycetes</taxon>
        <taxon>Hypocreomycetidae</taxon>
        <taxon>Hypocreales</taxon>
        <taxon>Hypocreales incertae sedis</taxon>
        <taxon>Trichothecium</taxon>
    </lineage>
</organism>
<sequence>MIHKVAIVTLFAALANADLSSTAAAAPRGRGCLVSSNGGDGDGVTTTTTNHRNRQDNLPDSIDVAVNFHIASTVADENLITDAIVDAQWQVLRDSFSPHGINLTLNSTTRVVDDLAGQSFLVYEGPDLGWVSHDEEKAAYFKRTRRGGYDALNIHFFSKYSPGATGYCNWPTVITTGDEDDEVFGQDACQLSAMTMPGFTPEDGGFEEWNLGHLTVHEAGHWFGLNHTFAGGCGEPGDYVDDTPAQRTQVFGCPAEEDSCPDSPGLDPVHNFMGYTDDSCTNEFTPGQKDRMFDIFFGYRRKLTE</sequence>